<proteinExistence type="predicted"/>
<feature type="domain" description="Putative zinc-finger" evidence="1">
    <location>
        <begin position="4"/>
        <end position="37"/>
    </location>
</feature>
<reference evidence="2" key="1">
    <citation type="submission" date="2020-05" db="EMBL/GenBank/DDBJ databases">
        <authorList>
            <person name="Chiriac C."/>
            <person name="Salcher M."/>
            <person name="Ghai R."/>
            <person name="Kavagutti S V."/>
        </authorList>
    </citation>
    <scope>NUCLEOTIDE SEQUENCE</scope>
</reference>
<accession>A0A6J7CSA7</accession>
<dbReference type="Pfam" id="PF13490">
    <property type="entry name" value="zf-HC2"/>
    <property type="match status" value="1"/>
</dbReference>
<name>A0A6J7CSA7_9ZZZZ</name>
<dbReference type="AlphaFoldDB" id="A0A6J7CSA7"/>
<organism evidence="2">
    <name type="scientific">freshwater metagenome</name>
    <dbReference type="NCBI Taxonomy" id="449393"/>
    <lineage>
        <taxon>unclassified sequences</taxon>
        <taxon>metagenomes</taxon>
        <taxon>ecological metagenomes</taxon>
    </lineage>
</organism>
<evidence type="ECO:0000313" key="2">
    <source>
        <dbReference type="EMBL" id="CAB4857883.1"/>
    </source>
</evidence>
<gene>
    <name evidence="2" type="ORF">UFOPK3376_00085</name>
</gene>
<dbReference type="EMBL" id="CAFBLP010000001">
    <property type="protein sequence ID" value="CAB4857883.1"/>
    <property type="molecule type" value="Genomic_DNA"/>
</dbReference>
<dbReference type="InterPro" id="IPR027383">
    <property type="entry name" value="Znf_put"/>
</dbReference>
<protein>
    <submittedName>
        <fullName evidence="2">Unannotated protein</fullName>
    </submittedName>
</protein>
<evidence type="ECO:0000259" key="1">
    <source>
        <dbReference type="Pfam" id="PF13490"/>
    </source>
</evidence>
<sequence length="83" mass="9178">MTDCNETLRELETFLDNELSDGARGAIHVHLEACTDCLQAFDFHAELRSVIAAKCHNDEMPPGLLSRIEKCFGEDIDGDGRIG</sequence>